<protein>
    <submittedName>
        <fullName evidence="2">Transcriptional regulator</fullName>
    </submittedName>
</protein>
<feature type="domain" description="HTH arsR-type" evidence="1">
    <location>
        <begin position="1"/>
        <end position="96"/>
    </location>
</feature>
<proteinExistence type="predicted"/>
<dbReference type="SUPFAM" id="SSF46785">
    <property type="entry name" value="Winged helix' DNA-binding domain"/>
    <property type="match status" value="1"/>
</dbReference>
<sequence>MTDRSDDEELWAAIAEPGRRRLLDILLSGGPATATALAADLPFTRQAVAKHLAVLERAGLVEGHRHGREVRYAVRPERLDVAARAMAAVAARWDSRLQAIKRLAESIHRAANQP</sequence>
<dbReference type="InterPro" id="IPR006311">
    <property type="entry name" value="TAT_signal"/>
</dbReference>
<dbReference type="NCBIfam" id="NF033788">
    <property type="entry name" value="HTH_metalloreg"/>
    <property type="match status" value="1"/>
</dbReference>
<dbReference type="Gene3D" id="1.10.10.10">
    <property type="entry name" value="Winged helix-like DNA-binding domain superfamily/Winged helix DNA-binding domain"/>
    <property type="match status" value="1"/>
</dbReference>
<dbReference type="InterPro" id="IPR011991">
    <property type="entry name" value="ArsR-like_HTH"/>
</dbReference>
<dbReference type="GO" id="GO:0003700">
    <property type="term" value="F:DNA-binding transcription factor activity"/>
    <property type="evidence" value="ECO:0007669"/>
    <property type="project" value="InterPro"/>
</dbReference>
<gene>
    <name evidence="2" type="ORF">D7193_19615</name>
</gene>
<dbReference type="InterPro" id="IPR036388">
    <property type="entry name" value="WH-like_DNA-bd_sf"/>
</dbReference>
<dbReference type="SMART" id="SM00418">
    <property type="entry name" value="HTH_ARSR"/>
    <property type="match status" value="1"/>
</dbReference>
<dbReference type="InterPro" id="IPR001845">
    <property type="entry name" value="HTH_ArsR_DNA-bd_dom"/>
</dbReference>
<dbReference type="PROSITE" id="PS50987">
    <property type="entry name" value="HTH_ARSR_2"/>
    <property type="match status" value="1"/>
</dbReference>
<dbReference type="OrthoDB" id="3630048at2"/>
<dbReference type="RefSeq" id="WP_120780952.1">
    <property type="nucleotide sequence ID" value="NZ_JBHLUP010000001.1"/>
</dbReference>
<accession>A0A3B0A3R8</accession>
<dbReference type="Pfam" id="PF12840">
    <property type="entry name" value="HTH_20"/>
    <property type="match status" value="1"/>
</dbReference>
<dbReference type="PANTHER" id="PTHR38600">
    <property type="entry name" value="TRANSCRIPTIONAL REGULATORY PROTEIN"/>
    <property type="match status" value="1"/>
</dbReference>
<name>A0A3B0A3R8_9ACTN</name>
<dbReference type="PANTHER" id="PTHR38600:SF1">
    <property type="entry name" value="TRANSCRIPTIONAL REGULATORY PROTEIN"/>
    <property type="match status" value="1"/>
</dbReference>
<evidence type="ECO:0000259" key="1">
    <source>
        <dbReference type="PROSITE" id="PS50987"/>
    </source>
</evidence>
<evidence type="ECO:0000313" key="3">
    <source>
        <dbReference type="Proteomes" id="UP000279968"/>
    </source>
</evidence>
<dbReference type="Proteomes" id="UP000279968">
    <property type="component" value="Unassembled WGS sequence"/>
</dbReference>
<organism evidence="2 3">
    <name type="scientific">Micromonospora costi</name>
    <dbReference type="NCBI Taxonomy" id="1530042"/>
    <lineage>
        <taxon>Bacteria</taxon>
        <taxon>Bacillati</taxon>
        <taxon>Actinomycetota</taxon>
        <taxon>Actinomycetes</taxon>
        <taxon>Micromonosporales</taxon>
        <taxon>Micromonosporaceae</taxon>
        <taxon>Micromonospora</taxon>
    </lineage>
</organism>
<dbReference type="PROSITE" id="PS51318">
    <property type="entry name" value="TAT"/>
    <property type="match status" value="1"/>
</dbReference>
<dbReference type="InterPro" id="IPR036390">
    <property type="entry name" value="WH_DNA-bd_sf"/>
</dbReference>
<dbReference type="PRINTS" id="PR00778">
    <property type="entry name" value="HTHARSR"/>
</dbReference>
<reference evidence="2 3" key="1">
    <citation type="journal article" date="2015" name="Int. J. Syst. Evol. Microbiol.">
        <title>Micromonospora costi sp. nov., isolated from a leaf of Costus speciosus.</title>
        <authorList>
            <person name="Thawai C."/>
        </authorList>
    </citation>
    <scope>NUCLEOTIDE SEQUENCE [LARGE SCALE GENOMIC DNA]</scope>
    <source>
        <strain evidence="2 3">CS1-12</strain>
    </source>
</reference>
<evidence type="ECO:0000313" key="2">
    <source>
        <dbReference type="EMBL" id="RKN54226.1"/>
    </source>
</evidence>
<comment type="caution">
    <text evidence="2">The sequence shown here is derived from an EMBL/GenBank/DDBJ whole genome shotgun (WGS) entry which is preliminary data.</text>
</comment>
<dbReference type="CDD" id="cd00090">
    <property type="entry name" value="HTH_ARSR"/>
    <property type="match status" value="1"/>
</dbReference>
<dbReference type="EMBL" id="RBAN01000003">
    <property type="protein sequence ID" value="RKN54226.1"/>
    <property type="molecule type" value="Genomic_DNA"/>
</dbReference>
<dbReference type="AlphaFoldDB" id="A0A3B0A3R8"/>
<keyword evidence="3" id="KW-1185">Reference proteome</keyword>